<sequence>MSKEVSEIEIVIGTVNYYGPIILLAFGIVGCICNLITFTALQLRNNYCAFYFLASTLFDLLSIRFGVSIRFATDHFGSNLLHSDRVYCKLRAYLVSAIPLVSIQMKIAYRVTAIAIVISLFSLSHILYSYDLRPIYATMPGPDAMFDGMFVVIWLGIIPHGLMLLFGFTTVKNIRQVKRQTAVQSYTIQISVESCIQTQERKTNTQLILMMLGQVGLSSILILTLFSGNQNEDAVQWLKEITDGLNYAEFTDDHKTFIISEYEFKNEFAPTLLKQYVVSQVNECVYKLDEAMLYYDNGIKEEQNCELLEEKEVHLDYSNIKLVELNNIVLLNTCIVESDENNCEMHWPDGRET</sequence>
<feature type="transmembrane region" description="Helical" evidence="1">
    <location>
        <begin position="49"/>
        <end position="67"/>
    </location>
</feature>
<dbReference type="AlphaFoldDB" id="A0A819PAV4"/>
<comment type="caution">
    <text evidence="2">The sequence shown here is derived from an EMBL/GenBank/DDBJ whole genome shotgun (WGS) entry which is preliminary data.</text>
</comment>
<protein>
    <recommendedName>
        <fullName evidence="4">G-protein coupled receptors family 1 profile domain-containing protein</fullName>
    </recommendedName>
</protein>
<keyword evidence="1" id="KW-0472">Membrane</keyword>
<reference evidence="2" key="1">
    <citation type="submission" date="2021-02" db="EMBL/GenBank/DDBJ databases">
        <authorList>
            <person name="Nowell W R."/>
        </authorList>
    </citation>
    <scope>NUCLEOTIDE SEQUENCE</scope>
</reference>
<name>A0A819PAV4_9BILA</name>
<evidence type="ECO:0000313" key="2">
    <source>
        <dbReference type="EMBL" id="CAF4011332.1"/>
    </source>
</evidence>
<evidence type="ECO:0000313" key="3">
    <source>
        <dbReference type="Proteomes" id="UP000663866"/>
    </source>
</evidence>
<keyword evidence="1" id="KW-0812">Transmembrane</keyword>
<organism evidence="2 3">
    <name type="scientific">Rotaria magnacalcarata</name>
    <dbReference type="NCBI Taxonomy" id="392030"/>
    <lineage>
        <taxon>Eukaryota</taxon>
        <taxon>Metazoa</taxon>
        <taxon>Spiralia</taxon>
        <taxon>Gnathifera</taxon>
        <taxon>Rotifera</taxon>
        <taxon>Eurotatoria</taxon>
        <taxon>Bdelloidea</taxon>
        <taxon>Philodinida</taxon>
        <taxon>Philodinidae</taxon>
        <taxon>Rotaria</taxon>
    </lineage>
</organism>
<proteinExistence type="predicted"/>
<evidence type="ECO:0008006" key="4">
    <source>
        <dbReference type="Google" id="ProtNLM"/>
    </source>
</evidence>
<keyword evidence="3" id="KW-1185">Reference proteome</keyword>
<dbReference type="Proteomes" id="UP000663866">
    <property type="component" value="Unassembled WGS sequence"/>
</dbReference>
<gene>
    <name evidence="2" type="ORF">OVN521_LOCUS15639</name>
</gene>
<feature type="transmembrane region" description="Helical" evidence="1">
    <location>
        <begin position="207"/>
        <end position="226"/>
    </location>
</feature>
<feature type="transmembrane region" description="Helical" evidence="1">
    <location>
        <begin position="148"/>
        <end position="171"/>
    </location>
</feature>
<feature type="transmembrane region" description="Helical" evidence="1">
    <location>
        <begin position="21"/>
        <end position="43"/>
    </location>
</feature>
<evidence type="ECO:0000256" key="1">
    <source>
        <dbReference type="SAM" id="Phobius"/>
    </source>
</evidence>
<accession>A0A819PAV4</accession>
<keyword evidence="1" id="KW-1133">Transmembrane helix</keyword>
<dbReference type="EMBL" id="CAJOBG010002508">
    <property type="protein sequence ID" value="CAF4011332.1"/>
    <property type="molecule type" value="Genomic_DNA"/>
</dbReference>
<feature type="transmembrane region" description="Helical" evidence="1">
    <location>
        <begin position="107"/>
        <end position="128"/>
    </location>
</feature>
<dbReference type="PROSITE" id="PS51257">
    <property type="entry name" value="PROKAR_LIPOPROTEIN"/>
    <property type="match status" value="1"/>
</dbReference>